<organism evidence="1 2">
    <name type="scientific">Lasius platythorax</name>
    <dbReference type="NCBI Taxonomy" id="488582"/>
    <lineage>
        <taxon>Eukaryota</taxon>
        <taxon>Metazoa</taxon>
        <taxon>Ecdysozoa</taxon>
        <taxon>Arthropoda</taxon>
        <taxon>Hexapoda</taxon>
        <taxon>Insecta</taxon>
        <taxon>Pterygota</taxon>
        <taxon>Neoptera</taxon>
        <taxon>Endopterygota</taxon>
        <taxon>Hymenoptera</taxon>
        <taxon>Apocrita</taxon>
        <taxon>Aculeata</taxon>
        <taxon>Formicoidea</taxon>
        <taxon>Formicidae</taxon>
        <taxon>Formicinae</taxon>
        <taxon>Lasius</taxon>
        <taxon>Lasius</taxon>
    </lineage>
</organism>
<protein>
    <submittedName>
        <fullName evidence="1">Uncharacterized protein</fullName>
    </submittedName>
</protein>
<reference evidence="1" key="1">
    <citation type="submission" date="2024-04" db="EMBL/GenBank/DDBJ databases">
        <authorList>
            <consortium name="Molecular Ecology Group"/>
        </authorList>
    </citation>
    <scope>NUCLEOTIDE SEQUENCE</scope>
</reference>
<evidence type="ECO:0000313" key="2">
    <source>
        <dbReference type="Proteomes" id="UP001497644"/>
    </source>
</evidence>
<evidence type="ECO:0000313" key="1">
    <source>
        <dbReference type="EMBL" id="CAL1675142.1"/>
    </source>
</evidence>
<dbReference type="Proteomes" id="UP001497644">
    <property type="component" value="Chromosome 10"/>
</dbReference>
<gene>
    <name evidence="1" type="ORF">LPLAT_LOCUS1628</name>
</gene>
<sequence>MCIAKNRACILWISSETEALSSECAARFEDLEADTFWNWIRVASSSVPHVGLPPATNDSCKALAKAFKKRLTSTRIYSGSSERNGP</sequence>
<accession>A0AAV2N648</accession>
<keyword evidence="2" id="KW-1185">Reference proteome</keyword>
<dbReference type="AlphaFoldDB" id="A0AAV2N648"/>
<dbReference type="EMBL" id="OZ034833">
    <property type="protein sequence ID" value="CAL1675142.1"/>
    <property type="molecule type" value="Genomic_DNA"/>
</dbReference>
<proteinExistence type="predicted"/>
<name>A0AAV2N648_9HYME</name>